<dbReference type="InterPro" id="IPR001296">
    <property type="entry name" value="Glyco_trans_1"/>
</dbReference>
<dbReference type="Pfam" id="PF13579">
    <property type="entry name" value="Glyco_trans_4_4"/>
    <property type="match status" value="1"/>
</dbReference>
<dbReference type="NCBIfam" id="NF046085">
    <property type="entry name" value="XrtY_assoc_Gly1"/>
    <property type="match status" value="1"/>
</dbReference>
<dbReference type="OrthoDB" id="9790710at2"/>
<dbReference type="GO" id="GO:0016757">
    <property type="term" value="F:glycosyltransferase activity"/>
    <property type="evidence" value="ECO:0007669"/>
    <property type="project" value="InterPro"/>
</dbReference>
<keyword evidence="4" id="KW-1185">Reference proteome</keyword>
<dbReference type="EMBL" id="CP032869">
    <property type="protein sequence ID" value="AYL97262.1"/>
    <property type="molecule type" value="Genomic_DNA"/>
</dbReference>
<accession>A0A494W1W2</accession>
<dbReference type="Proteomes" id="UP000270046">
    <property type="component" value="Chromosome"/>
</dbReference>
<feature type="domain" description="Glycosyltransferase subfamily 4-like N-terminal" evidence="2">
    <location>
        <begin position="17"/>
        <end position="167"/>
    </location>
</feature>
<dbReference type="InterPro" id="IPR028098">
    <property type="entry name" value="Glyco_trans_4-like_N"/>
</dbReference>
<dbReference type="AlphaFoldDB" id="A0A494W1W2"/>
<dbReference type="SUPFAM" id="SSF53756">
    <property type="entry name" value="UDP-Glycosyltransferase/glycogen phosphorylase"/>
    <property type="match status" value="1"/>
</dbReference>
<name>A0A494W1W2_9SPHI</name>
<dbReference type="PANTHER" id="PTHR12526">
    <property type="entry name" value="GLYCOSYLTRANSFERASE"/>
    <property type="match status" value="1"/>
</dbReference>
<gene>
    <name evidence="3" type="ORF">HYN43_018960</name>
</gene>
<protein>
    <submittedName>
        <fullName evidence="3">Glycosyltransferase</fullName>
    </submittedName>
</protein>
<sequence length="379" mass="41811">MKILHVVASYKPAYVYGGPIMSVAMLCEQLVKAGQQVEVYTTTANGAAELDVTAGKSINVDGVPVTYFPRKTKDHSHFSPELLKAVYRDARQFDVVHVHAWWNLAVVLACFAALKRGVPVVVSPRGTLSSYSFQNKNTGLKSLMHHISMPFLKKSYFHVTSVHEQQAVETVVKGKGINNIPNFVKLPPLRHHTTENESPGVFKLLFFSRIEEKKGLDILISSLKQINSPCHLTVAGSGNDAYVNGLKKLAADSGVGDKITWAGFVNEEKFDLLSKHHLFVLPSYDENFGNAVIESLSVGTAVLISKGVGLAGYVSDNRLGWVCENNETSVAEHINHIISTQNPELDRIRQSAPSIIYHHFEGSALVKKYINMYQQIITA</sequence>
<dbReference type="KEGG" id="muh:HYN43_018960"/>
<reference evidence="3 4" key="1">
    <citation type="submission" date="2018-10" db="EMBL/GenBank/DDBJ databases">
        <title>Genome sequencing of Mucilaginibacter sp. HYN0043.</title>
        <authorList>
            <person name="Kim M."/>
            <person name="Yi H."/>
        </authorList>
    </citation>
    <scope>NUCLEOTIDE SEQUENCE [LARGE SCALE GENOMIC DNA]</scope>
    <source>
        <strain evidence="3 4">HYN0043</strain>
    </source>
</reference>
<dbReference type="PANTHER" id="PTHR12526:SF637">
    <property type="entry name" value="GLYCOSYLTRANSFERASE EPSF-RELATED"/>
    <property type="match status" value="1"/>
</dbReference>
<evidence type="ECO:0000313" key="3">
    <source>
        <dbReference type="EMBL" id="AYL97262.1"/>
    </source>
</evidence>
<dbReference type="RefSeq" id="WP_119410835.1">
    <property type="nucleotide sequence ID" value="NZ_CP032869.1"/>
</dbReference>
<keyword evidence="3" id="KW-0808">Transferase</keyword>
<evidence type="ECO:0000259" key="2">
    <source>
        <dbReference type="Pfam" id="PF13579"/>
    </source>
</evidence>
<dbReference type="Gene3D" id="3.40.50.2000">
    <property type="entry name" value="Glycogen Phosphorylase B"/>
    <property type="match status" value="2"/>
</dbReference>
<proteinExistence type="predicted"/>
<feature type="domain" description="Glycosyl transferase family 1" evidence="1">
    <location>
        <begin position="199"/>
        <end position="351"/>
    </location>
</feature>
<organism evidence="3 4">
    <name type="scientific">Mucilaginibacter celer</name>
    <dbReference type="NCBI Taxonomy" id="2305508"/>
    <lineage>
        <taxon>Bacteria</taxon>
        <taxon>Pseudomonadati</taxon>
        <taxon>Bacteroidota</taxon>
        <taxon>Sphingobacteriia</taxon>
        <taxon>Sphingobacteriales</taxon>
        <taxon>Sphingobacteriaceae</taxon>
        <taxon>Mucilaginibacter</taxon>
    </lineage>
</organism>
<evidence type="ECO:0000313" key="4">
    <source>
        <dbReference type="Proteomes" id="UP000270046"/>
    </source>
</evidence>
<evidence type="ECO:0000259" key="1">
    <source>
        <dbReference type="Pfam" id="PF00534"/>
    </source>
</evidence>
<dbReference type="Pfam" id="PF00534">
    <property type="entry name" value="Glycos_transf_1"/>
    <property type="match status" value="1"/>
</dbReference>